<gene>
    <name evidence="1" type="ORF">CQA01_06090</name>
</gene>
<protein>
    <recommendedName>
        <fullName evidence="3">Spore coat protein</fullName>
    </recommendedName>
</protein>
<reference evidence="1 2" key="1">
    <citation type="submission" date="2019-07" db="EMBL/GenBank/DDBJ databases">
        <title>Whole genome shotgun sequence of Cyclobacterium qasimii NBRC 106168.</title>
        <authorList>
            <person name="Hosoyama A."/>
            <person name="Uohara A."/>
            <person name="Ohji S."/>
            <person name="Ichikawa N."/>
        </authorList>
    </citation>
    <scope>NUCLEOTIDE SEQUENCE [LARGE SCALE GENOMIC DNA]</scope>
    <source>
        <strain evidence="1 2">NBRC 106168</strain>
    </source>
</reference>
<dbReference type="EMBL" id="BJYV01000001">
    <property type="protein sequence ID" value="GEO20075.1"/>
    <property type="molecule type" value="Genomic_DNA"/>
</dbReference>
<evidence type="ECO:0000313" key="2">
    <source>
        <dbReference type="Proteomes" id="UP000321301"/>
    </source>
</evidence>
<dbReference type="RefSeq" id="WP_146947047.1">
    <property type="nucleotide sequence ID" value="NZ_BJYV01000001.1"/>
</dbReference>
<dbReference type="PANTHER" id="PTHR40050">
    <property type="entry name" value="INNER SPORE COAT PROTEIN H"/>
    <property type="match status" value="1"/>
</dbReference>
<proteinExistence type="predicted"/>
<evidence type="ECO:0008006" key="3">
    <source>
        <dbReference type="Google" id="ProtNLM"/>
    </source>
</evidence>
<dbReference type="AlphaFoldDB" id="A0A512C7A2"/>
<organism evidence="1 2">
    <name type="scientific">Cyclobacterium qasimii</name>
    <dbReference type="NCBI Taxonomy" id="1350429"/>
    <lineage>
        <taxon>Bacteria</taxon>
        <taxon>Pseudomonadati</taxon>
        <taxon>Bacteroidota</taxon>
        <taxon>Cytophagia</taxon>
        <taxon>Cytophagales</taxon>
        <taxon>Cyclobacteriaceae</taxon>
        <taxon>Cyclobacterium</taxon>
    </lineage>
</organism>
<dbReference type="PROSITE" id="PS51257">
    <property type="entry name" value="PROKAR_LIPOPROTEIN"/>
    <property type="match status" value="1"/>
</dbReference>
<comment type="caution">
    <text evidence="1">The sequence shown here is derived from an EMBL/GenBank/DDBJ whole genome shotgun (WGS) entry which is preliminary data.</text>
</comment>
<evidence type="ECO:0000313" key="1">
    <source>
        <dbReference type="EMBL" id="GEO20075.1"/>
    </source>
</evidence>
<keyword evidence="2" id="KW-1185">Reference proteome</keyword>
<sequence length="493" mass="55277">MKKTNKNSLLRYSKYLYVLFFIFTIVSCVDEVEDIIEEEDDEEQVIFDDTDFEATDWTEATHSNDADPDFDVVFEDLAVKRFDIVITEDRWQTMLDDMTDLYGSFGASGGGGGGGPGGGFGGGGGGGVSNFSDEDPVFVPAEVFYEDKEWYRVGVRFKGNSSLQSSWQSGILKLSFKLDFDEFEDDYPQIKNQRFYGFKKLSLKNNYNDKSMLREKVATEIFRDAGLAASHTAFYTVYVDHGDGPVYFGLYTLVEEVDDTVLDTQFSDDDGNLYKPDGDAASFAAGTYDEDEYVKKNNEDEADFSDVESLLAILHDGSRTSDPATWRSNLEEILDTDVFLKYLAVNTIIQNWDTYGRMTHNYFLYNNPDTDKLTWIPWDNNEALQTGNQQGSLPLNFSGLSSSSWPLIGYLYADEVYKAKYDAYVAEVISGPFSTSIVQAKYSAYSALVEPYATTELNGYTFLNNGGDFQSAVNTLMSHATSRANAVSSYLNN</sequence>
<accession>A0A512C7A2</accession>
<name>A0A512C7A2_9BACT</name>
<dbReference type="InterPro" id="IPR014867">
    <property type="entry name" value="Spore_coat_CotH_CotH2/3/7"/>
</dbReference>
<dbReference type="Proteomes" id="UP000321301">
    <property type="component" value="Unassembled WGS sequence"/>
</dbReference>
<dbReference type="PANTHER" id="PTHR40050:SF1">
    <property type="entry name" value="INNER SPORE COAT PROTEIN H"/>
    <property type="match status" value="1"/>
</dbReference>
<dbReference type="Pfam" id="PF08757">
    <property type="entry name" value="CotH"/>
    <property type="match status" value="1"/>
</dbReference>